<dbReference type="Pfam" id="PF13560">
    <property type="entry name" value="HTH_31"/>
    <property type="match status" value="1"/>
</dbReference>
<gene>
    <name evidence="2" type="ORF">ACT17_22700</name>
</gene>
<organism evidence="2 3">
    <name type="scientific">Mycolicibacterium conceptionense</name>
    <dbReference type="NCBI Taxonomy" id="451644"/>
    <lineage>
        <taxon>Bacteria</taxon>
        <taxon>Bacillati</taxon>
        <taxon>Actinomycetota</taxon>
        <taxon>Actinomycetes</taxon>
        <taxon>Mycobacteriales</taxon>
        <taxon>Mycobacteriaceae</taxon>
        <taxon>Mycolicibacterium</taxon>
    </lineage>
</organism>
<dbReference type="Gene3D" id="1.10.260.40">
    <property type="entry name" value="lambda repressor-like DNA-binding domains"/>
    <property type="match status" value="1"/>
</dbReference>
<dbReference type="CDD" id="cd00093">
    <property type="entry name" value="HTH_XRE"/>
    <property type="match status" value="1"/>
</dbReference>
<dbReference type="AlphaFoldDB" id="A0A0J8U493"/>
<dbReference type="SUPFAM" id="SSF47413">
    <property type="entry name" value="lambda repressor-like DNA-binding domains"/>
    <property type="match status" value="1"/>
</dbReference>
<dbReference type="EMBL" id="LFOD01000025">
    <property type="protein sequence ID" value="KMV15912.1"/>
    <property type="molecule type" value="Genomic_DNA"/>
</dbReference>
<dbReference type="SMART" id="SM00530">
    <property type="entry name" value="HTH_XRE"/>
    <property type="match status" value="1"/>
</dbReference>
<evidence type="ECO:0000259" key="1">
    <source>
        <dbReference type="PROSITE" id="PS50943"/>
    </source>
</evidence>
<dbReference type="GO" id="GO:0003677">
    <property type="term" value="F:DNA binding"/>
    <property type="evidence" value="ECO:0007669"/>
    <property type="project" value="UniProtKB-KW"/>
</dbReference>
<proteinExistence type="predicted"/>
<name>A0A0J8U493_9MYCO</name>
<keyword evidence="2" id="KW-0238">DNA-binding</keyword>
<sequence>MPVHVQRKFDLPDAAVGDVLKAARMRVGLELRDVAPLANIDWRVLSRIERGERPCRVTELVALSEVYRFKPEVLLRAILGDEKAWDRLSKVSGKR</sequence>
<dbReference type="InterPro" id="IPR010982">
    <property type="entry name" value="Lambda_DNA-bd_dom_sf"/>
</dbReference>
<evidence type="ECO:0000313" key="3">
    <source>
        <dbReference type="Proteomes" id="UP000037594"/>
    </source>
</evidence>
<reference evidence="2 3" key="1">
    <citation type="submission" date="2015-06" db="EMBL/GenBank/DDBJ databases">
        <title>Genome sequence of Mycobacterium conceptionense strain MLE.</title>
        <authorList>
            <person name="Greninger A.L."/>
            <person name="Cunningham G."/>
            <person name="Chiu C.Y."/>
            <person name="Miller S."/>
        </authorList>
    </citation>
    <scope>NUCLEOTIDE SEQUENCE [LARGE SCALE GENOMIC DNA]</scope>
    <source>
        <strain evidence="2 3">MLE</strain>
    </source>
</reference>
<dbReference type="OrthoDB" id="4640903at2"/>
<feature type="domain" description="HTH cro/C1-type" evidence="1">
    <location>
        <begin position="20"/>
        <end position="74"/>
    </location>
</feature>
<dbReference type="RefSeq" id="WP_048896170.1">
    <property type="nucleotide sequence ID" value="NZ_LFOD01000025.1"/>
</dbReference>
<evidence type="ECO:0000313" key="2">
    <source>
        <dbReference type="EMBL" id="KMV15912.1"/>
    </source>
</evidence>
<accession>A0A0J8U493</accession>
<protein>
    <submittedName>
        <fullName evidence="2">DNA-binding protein</fullName>
    </submittedName>
</protein>
<dbReference type="PROSITE" id="PS50943">
    <property type="entry name" value="HTH_CROC1"/>
    <property type="match status" value="1"/>
</dbReference>
<comment type="caution">
    <text evidence="2">The sequence shown here is derived from an EMBL/GenBank/DDBJ whole genome shotgun (WGS) entry which is preliminary data.</text>
</comment>
<dbReference type="InterPro" id="IPR001387">
    <property type="entry name" value="Cro/C1-type_HTH"/>
</dbReference>
<dbReference type="Proteomes" id="UP000037594">
    <property type="component" value="Unassembled WGS sequence"/>
</dbReference>